<dbReference type="EMBL" id="CP034413">
    <property type="protein sequence ID" value="QCI59832.1"/>
    <property type="molecule type" value="Genomic_DNA"/>
</dbReference>
<keyword evidence="4" id="KW-1185">Reference proteome</keyword>
<name>A0A4D7B0R2_9FIRM</name>
<dbReference type="KEGG" id="obj:EIO64_11870"/>
<dbReference type="InterPro" id="IPR010982">
    <property type="entry name" value="Lambda_DNA-bd_dom_sf"/>
</dbReference>
<dbReference type="GO" id="GO:0003677">
    <property type="term" value="F:DNA binding"/>
    <property type="evidence" value="ECO:0007669"/>
    <property type="project" value="UniProtKB-KW"/>
</dbReference>
<dbReference type="AlphaFoldDB" id="A0A4D7B0R2"/>
<dbReference type="Proteomes" id="UP000298642">
    <property type="component" value="Chromosome"/>
</dbReference>
<dbReference type="Pfam" id="PF01381">
    <property type="entry name" value="HTH_3"/>
    <property type="match status" value="1"/>
</dbReference>
<accession>A0A4D7B0R2</accession>
<dbReference type="SMART" id="SM00530">
    <property type="entry name" value="HTH_XRE"/>
    <property type="match status" value="1"/>
</dbReference>
<dbReference type="CDD" id="cd00093">
    <property type="entry name" value="HTH_XRE"/>
    <property type="match status" value="1"/>
</dbReference>
<evidence type="ECO:0000313" key="4">
    <source>
        <dbReference type="Proteomes" id="UP000298642"/>
    </source>
</evidence>
<proteinExistence type="predicted"/>
<evidence type="ECO:0000256" key="1">
    <source>
        <dbReference type="ARBA" id="ARBA00023125"/>
    </source>
</evidence>
<evidence type="ECO:0000313" key="3">
    <source>
        <dbReference type="EMBL" id="QCI59832.1"/>
    </source>
</evidence>
<protein>
    <submittedName>
        <fullName evidence="3">Helix-turn-helix domain-containing protein</fullName>
    </submittedName>
</protein>
<dbReference type="PANTHER" id="PTHR46558:SF11">
    <property type="entry name" value="HTH-TYPE TRANSCRIPTIONAL REGULATOR XRE"/>
    <property type="match status" value="1"/>
</dbReference>
<dbReference type="PANTHER" id="PTHR46558">
    <property type="entry name" value="TRACRIPTIONAL REGULATORY PROTEIN-RELATED-RELATED"/>
    <property type="match status" value="1"/>
</dbReference>
<feature type="domain" description="HTH cro/C1-type" evidence="2">
    <location>
        <begin position="7"/>
        <end position="44"/>
    </location>
</feature>
<gene>
    <name evidence="3" type="ORF">EIO64_11870</name>
</gene>
<dbReference type="Gene3D" id="1.10.260.40">
    <property type="entry name" value="lambda repressor-like DNA-binding domains"/>
    <property type="match status" value="1"/>
</dbReference>
<dbReference type="PROSITE" id="PS50943">
    <property type="entry name" value="HTH_CROC1"/>
    <property type="match status" value="1"/>
</dbReference>
<sequence length="70" mass="8405">MPFSEILKSIRKQKKYTQEQFARELNVSFSTINRWENGRTEPSVLAKMRLLEYCKKNGIEEMIIMELSKY</sequence>
<dbReference type="RefSeq" id="WP_136891418.1">
    <property type="nucleotide sequence ID" value="NZ_CP034413.3"/>
</dbReference>
<dbReference type="SUPFAM" id="SSF47413">
    <property type="entry name" value="lambda repressor-like DNA-binding domains"/>
    <property type="match status" value="1"/>
</dbReference>
<keyword evidence="1" id="KW-0238">DNA-binding</keyword>
<reference evidence="4" key="1">
    <citation type="submission" date="2018-12" db="EMBL/GenBank/DDBJ databases">
        <title>Dusodibacter welbiota gen. nov., sp. nov., isolated from human faeces and emended description of the Oscillibacter genus.</title>
        <authorList>
            <person name="Le Roy T."/>
            <person name="Van der Smissen P."/>
            <person name="Delzenne N."/>
            <person name="Muccioli G."/>
            <person name="Collet J.F."/>
            <person name="Cani P.D."/>
        </authorList>
    </citation>
    <scope>NUCLEOTIDE SEQUENCE [LARGE SCALE GENOMIC DNA]</scope>
    <source>
        <strain evidence="4">J115</strain>
    </source>
</reference>
<dbReference type="InterPro" id="IPR001387">
    <property type="entry name" value="Cro/C1-type_HTH"/>
</dbReference>
<evidence type="ECO:0000259" key="2">
    <source>
        <dbReference type="PROSITE" id="PS50943"/>
    </source>
</evidence>
<organism evidence="3 4">
    <name type="scientific">Dysosmobacter welbionis</name>
    <dbReference type="NCBI Taxonomy" id="2093857"/>
    <lineage>
        <taxon>Bacteria</taxon>
        <taxon>Bacillati</taxon>
        <taxon>Bacillota</taxon>
        <taxon>Clostridia</taxon>
        <taxon>Eubacteriales</taxon>
        <taxon>Oscillospiraceae</taxon>
        <taxon>Dysosmobacter</taxon>
    </lineage>
</organism>